<dbReference type="GO" id="GO:0005524">
    <property type="term" value="F:ATP binding"/>
    <property type="evidence" value="ECO:0007669"/>
    <property type="project" value="UniProtKB-KW"/>
</dbReference>
<feature type="transmembrane region" description="Helical" evidence="9">
    <location>
        <begin position="418"/>
        <end position="435"/>
    </location>
</feature>
<proteinExistence type="predicted"/>
<evidence type="ECO:0000256" key="5">
    <source>
        <dbReference type="ARBA" id="ARBA00022840"/>
    </source>
</evidence>
<keyword evidence="5" id="KW-0067">ATP-binding</keyword>
<evidence type="ECO:0000256" key="9">
    <source>
        <dbReference type="SAM" id="Phobius"/>
    </source>
</evidence>
<dbReference type="PANTHER" id="PTHR48041">
    <property type="entry name" value="ABC TRANSPORTER G FAMILY MEMBER 28"/>
    <property type="match status" value="1"/>
</dbReference>
<dbReference type="EMBL" id="GIBP01001038">
    <property type="protein sequence ID" value="NDV30007.1"/>
    <property type="molecule type" value="Transcribed_RNA"/>
</dbReference>
<dbReference type="Pfam" id="PF00005">
    <property type="entry name" value="ABC_tran"/>
    <property type="match status" value="1"/>
</dbReference>
<feature type="transmembrane region" description="Helical" evidence="9">
    <location>
        <begin position="643"/>
        <end position="664"/>
    </location>
</feature>
<keyword evidence="4" id="KW-0547">Nucleotide-binding</keyword>
<dbReference type="SUPFAM" id="SSF52540">
    <property type="entry name" value="P-loop containing nucleoside triphosphate hydrolases"/>
    <property type="match status" value="1"/>
</dbReference>
<dbReference type="Pfam" id="PF19055">
    <property type="entry name" value="ABC2_membrane_7"/>
    <property type="match status" value="1"/>
</dbReference>
<evidence type="ECO:0000259" key="10">
    <source>
        <dbReference type="PROSITE" id="PS50893"/>
    </source>
</evidence>
<evidence type="ECO:0000256" key="1">
    <source>
        <dbReference type="ARBA" id="ARBA00004141"/>
    </source>
</evidence>
<evidence type="ECO:0000256" key="4">
    <source>
        <dbReference type="ARBA" id="ARBA00022741"/>
    </source>
</evidence>
<sequence length="674" mass="76758">MNGLTGYVAPSSMLAIMGPSGSGKTTLLNVLAGRINKRRWEGDVFINGISADRSILKVVAGYVPQDDILYGSQTVYEALMFYAHLKLPHLSDQEKDKRVCFLIDELGLRKVKDSLIGFYGSDAAASGLQRGISGGERKRTSIGCQLIADPSLLFLDEPTTGLDSYAAEAVIRVLRRQSQLGRTIIFTIHQPSTEILNLFDQLMIIANGRTVYFGPQRKALRYFASVGYPCPPDENPGDHFVEVIHRETTNANVELDQFGEDSSSDFENEKESEQENPPPPKYVPRIPTRTDLPRKKLKEKTDEDDEKKEKTDEDNEKKEESTDEEEMKKMKEKKEKNNGKEIEQPMGGMENFSIEDRVVELERRFQASKYSKKKPPPFPETAQLPPLRRASLWVQFRELFKRNSQRVIRDPAAAKAGLAQNVLISLVMGLIYLQLPKNQAGIQDRAGAIFFGVVFLMFGGLMPPLSLFSVERKQFLFQYMEALYTPVIYYIAKVVPEIIPVIINDTIFVIIMYFMLGLWMAPDKFFINWVVSNLLVLTTQAFAFFLAGMIKSQQALISVFPLFFLPQMVFSGFYLNSASTPVYFIWVEYLSIVKYTFRPLIKNELEGASFYCTPQELQANKGVCPYTLGDQWLIFRDLYDFPIYGDVLILILFFLFYHAMGMFFTRRTAIQSTK</sequence>
<keyword evidence="6 9" id="KW-1133">Transmembrane helix</keyword>
<evidence type="ECO:0000256" key="6">
    <source>
        <dbReference type="ARBA" id="ARBA00022989"/>
    </source>
</evidence>
<dbReference type="InterPro" id="IPR003593">
    <property type="entry name" value="AAA+_ATPase"/>
</dbReference>
<keyword evidence="2" id="KW-0813">Transport</keyword>
<keyword evidence="7 9" id="KW-0472">Membrane</keyword>
<organism evidence="11">
    <name type="scientific">Arcella intermedia</name>
    <dbReference type="NCBI Taxonomy" id="1963864"/>
    <lineage>
        <taxon>Eukaryota</taxon>
        <taxon>Amoebozoa</taxon>
        <taxon>Tubulinea</taxon>
        <taxon>Elardia</taxon>
        <taxon>Arcellinida</taxon>
        <taxon>Sphaerothecina</taxon>
        <taxon>Arcellidae</taxon>
        <taxon>Arcella</taxon>
    </lineage>
</organism>
<dbReference type="PROSITE" id="PS50893">
    <property type="entry name" value="ABC_TRANSPORTER_2"/>
    <property type="match status" value="1"/>
</dbReference>
<feature type="domain" description="ABC transporter" evidence="10">
    <location>
        <begin position="1"/>
        <end position="232"/>
    </location>
</feature>
<dbReference type="GO" id="GO:0016020">
    <property type="term" value="C:membrane"/>
    <property type="evidence" value="ECO:0007669"/>
    <property type="project" value="UniProtKB-SubCell"/>
</dbReference>
<evidence type="ECO:0000256" key="2">
    <source>
        <dbReference type="ARBA" id="ARBA00022448"/>
    </source>
</evidence>
<feature type="transmembrane region" description="Helical" evidence="9">
    <location>
        <begin position="555"/>
        <end position="575"/>
    </location>
</feature>
<dbReference type="Pfam" id="PF01061">
    <property type="entry name" value="ABC2_membrane"/>
    <property type="match status" value="1"/>
</dbReference>
<reference evidence="11" key="1">
    <citation type="journal article" date="2020" name="J. Eukaryot. Microbiol.">
        <title>De novo Sequencing, Assembly and Annotation of the Transcriptome for the Free-Living Testate Amoeba Arcella intermedia.</title>
        <authorList>
            <person name="Ribeiro G.M."/>
            <person name="Porfirio-Sousa A.L."/>
            <person name="Maurer-Alcala X.X."/>
            <person name="Katz L.A."/>
            <person name="Lahr D.J.G."/>
        </authorList>
    </citation>
    <scope>NUCLEOTIDE SEQUENCE</scope>
</reference>
<dbReference type="SMART" id="SM00382">
    <property type="entry name" value="AAA"/>
    <property type="match status" value="1"/>
</dbReference>
<keyword evidence="3 9" id="KW-0812">Transmembrane</keyword>
<name>A0A6B2KZC7_9EUKA</name>
<feature type="transmembrane region" description="Helical" evidence="9">
    <location>
        <begin position="499"/>
        <end position="520"/>
    </location>
</feature>
<feature type="transmembrane region" description="Helical" evidence="9">
    <location>
        <begin position="475"/>
        <end position="492"/>
    </location>
</feature>
<comment type="subcellular location">
    <subcellularLocation>
        <location evidence="1">Membrane</location>
        <topology evidence="1">Multi-pass membrane protein</topology>
    </subcellularLocation>
</comment>
<accession>A0A6B2KZC7</accession>
<dbReference type="GO" id="GO:0016887">
    <property type="term" value="F:ATP hydrolysis activity"/>
    <property type="evidence" value="ECO:0007669"/>
    <property type="project" value="InterPro"/>
</dbReference>
<dbReference type="AlphaFoldDB" id="A0A6B2KZC7"/>
<feature type="transmembrane region" description="Helical" evidence="9">
    <location>
        <begin position="526"/>
        <end position="548"/>
    </location>
</feature>
<dbReference type="CDD" id="cd03213">
    <property type="entry name" value="ABCG_EPDR"/>
    <property type="match status" value="1"/>
</dbReference>
<feature type="transmembrane region" description="Helical" evidence="9">
    <location>
        <begin position="447"/>
        <end position="469"/>
    </location>
</feature>
<evidence type="ECO:0000256" key="8">
    <source>
        <dbReference type="SAM" id="MobiDB-lite"/>
    </source>
</evidence>
<dbReference type="PANTHER" id="PTHR48041:SF139">
    <property type="entry name" value="PROTEIN SCARLET"/>
    <property type="match status" value="1"/>
</dbReference>
<dbReference type="InterPro" id="IPR013525">
    <property type="entry name" value="ABC2_TM"/>
</dbReference>
<evidence type="ECO:0000256" key="7">
    <source>
        <dbReference type="ARBA" id="ARBA00023136"/>
    </source>
</evidence>
<dbReference type="Gene3D" id="3.40.50.300">
    <property type="entry name" value="P-loop containing nucleotide triphosphate hydrolases"/>
    <property type="match status" value="1"/>
</dbReference>
<dbReference type="InterPro" id="IPR043926">
    <property type="entry name" value="ABCG_dom"/>
</dbReference>
<feature type="region of interest" description="Disordered" evidence="8">
    <location>
        <begin position="259"/>
        <end position="346"/>
    </location>
</feature>
<feature type="compositionally biased region" description="Basic and acidic residues" evidence="8">
    <location>
        <begin position="307"/>
        <end position="343"/>
    </location>
</feature>
<protein>
    <recommendedName>
        <fullName evidence="10">ABC transporter domain-containing protein</fullName>
    </recommendedName>
</protein>
<dbReference type="InterPro" id="IPR050352">
    <property type="entry name" value="ABCG_transporters"/>
</dbReference>
<dbReference type="InterPro" id="IPR027417">
    <property type="entry name" value="P-loop_NTPase"/>
</dbReference>
<evidence type="ECO:0000313" key="11">
    <source>
        <dbReference type="EMBL" id="NDV30007.1"/>
    </source>
</evidence>
<dbReference type="InterPro" id="IPR003439">
    <property type="entry name" value="ABC_transporter-like_ATP-bd"/>
</dbReference>
<evidence type="ECO:0000256" key="3">
    <source>
        <dbReference type="ARBA" id="ARBA00022692"/>
    </source>
</evidence>
<dbReference type="GO" id="GO:0140359">
    <property type="term" value="F:ABC-type transporter activity"/>
    <property type="evidence" value="ECO:0007669"/>
    <property type="project" value="InterPro"/>
</dbReference>